<accession>A0A9P8XR71</accession>
<dbReference type="EMBL" id="JAGTJQ010000014">
    <property type="protein sequence ID" value="KAH7012657.1"/>
    <property type="molecule type" value="Genomic_DNA"/>
</dbReference>
<keyword evidence="2" id="KW-0964">Secreted</keyword>
<dbReference type="AlphaFoldDB" id="A0A9P8XR71"/>
<sequence>MDGLRKLESLAGRVAAMDLRDGPSTDVPIVLVPGFSGWGSPLFGAVNYWGGIKNIPQILANDGHTVILAPVGPLSSNWERACELYAQLSSSRFTQYNLETNEIEGEPKVIDVDYGDVFPTRHRYESVARGQRAAILYTQEPQWQNWTWGEHSPAHFICHSQGGNTVRYLLHLMEHCTENSEQTLPHPRYFNTPRRSKWAISVSTVGTPHRGTTVVDALWNLSRHLDLPEQTRLLGRLFAVLSFKDQHRRTYDLQLDHWGIKRGTRRNRNETFSEMRERLESSVWQANPGPVRRWIESNHNALYDNSVMGVNELNDKTIPASNDVYYFSLSFSCVEPFPPDWPSWTLEAIQEFPLTITRFLEELPIIGNIDKTIQDGLNHIPFLGAFYSEFHKFSFGLATQIAQGIISVATNVPGGWRIVSNVVDIREATRWLVDKVLNRFIQEVGYNVRVPPPGDYLPIASVLPLMFPTAYAISSQELSDDQRQILRDDSEDWKVNDGIVNTASMKGPLNRNGDIPANRGRSLIVDACDFPRLPEQVANARGKYWHFGTTDGMDHADEIGIWIESDTGKKVASMYTDLVTIVSHLLASHLPRAGRRLSSDELPTPGSFFRVLGWLRQRFRSSSLR</sequence>
<dbReference type="InterPro" id="IPR029058">
    <property type="entry name" value="AB_hydrolase_fold"/>
</dbReference>
<protein>
    <submittedName>
        <fullName evidence="7">Alpha/Beta hydrolase protein</fullName>
    </submittedName>
</protein>
<evidence type="ECO:0000259" key="6">
    <source>
        <dbReference type="Pfam" id="PF24708"/>
    </source>
</evidence>
<dbReference type="Gene3D" id="3.40.50.1820">
    <property type="entry name" value="alpha/beta hydrolase"/>
    <property type="match status" value="2"/>
</dbReference>
<dbReference type="GO" id="GO:0005576">
    <property type="term" value="C:extracellular region"/>
    <property type="evidence" value="ECO:0007669"/>
    <property type="project" value="UniProtKB-SubCell"/>
</dbReference>
<keyword evidence="5" id="KW-0443">Lipid metabolism</keyword>
<feature type="domain" description="Lipase-like C-terminal" evidence="6">
    <location>
        <begin position="139"/>
        <end position="325"/>
    </location>
</feature>
<evidence type="ECO:0000313" key="7">
    <source>
        <dbReference type="EMBL" id="KAH7012657.1"/>
    </source>
</evidence>
<dbReference type="OrthoDB" id="206848at2759"/>
<keyword evidence="8" id="KW-1185">Reference proteome</keyword>
<comment type="subcellular location">
    <subcellularLocation>
        <location evidence="1">Secreted</location>
    </subcellularLocation>
</comment>
<evidence type="ECO:0000256" key="2">
    <source>
        <dbReference type="ARBA" id="ARBA00022525"/>
    </source>
</evidence>
<reference evidence="7" key="1">
    <citation type="journal article" date="2021" name="Nat. Commun.">
        <title>Genetic determinants of endophytism in the Arabidopsis root mycobiome.</title>
        <authorList>
            <person name="Mesny F."/>
            <person name="Miyauchi S."/>
            <person name="Thiergart T."/>
            <person name="Pickel B."/>
            <person name="Atanasova L."/>
            <person name="Karlsson M."/>
            <person name="Huettel B."/>
            <person name="Barry K.W."/>
            <person name="Haridas S."/>
            <person name="Chen C."/>
            <person name="Bauer D."/>
            <person name="Andreopoulos W."/>
            <person name="Pangilinan J."/>
            <person name="LaButti K."/>
            <person name="Riley R."/>
            <person name="Lipzen A."/>
            <person name="Clum A."/>
            <person name="Drula E."/>
            <person name="Henrissat B."/>
            <person name="Kohler A."/>
            <person name="Grigoriev I.V."/>
            <person name="Martin F.M."/>
            <person name="Hacquard S."/>
        </authorList>
    </citation>
    <scope>NUCLEOTIDE SEQUENCE</scope>
    <source>
        <strain evidence="7">MPI-CAGE-CH-0230</strain>
    </source>
</reference>
<dbReference type="PANTHER" id="PTHR34043:SF3">
    <property type="entry name" value="ALPHA_BETA-HYDROLASES SUPERFAMILY PROTEIN"/>
    <property type="match status" value="1"/>
</dbReference>
<evidence type="ECO:0000256" key="5">
    <source>
        <dbReference type="ARBA" id="ARBA00023098"/>
    </source>
</evidence>
<evidence type="ECO:0000256" key="1">
    <source>
        <dbReference type="ARBA" id="ARBA00004613"/>
    </source>
</evidence>
<dbReference type="RefSeq" id="XP_046004922.1">
    <property type="nucleotide sequence ID" value="XM_046155917.1"/>
</dbReference>
<dbReference type="GO" id="GO:0016787">
    <property type="term" value="F:hydrolase activity"/>
    <property type="evidence" value="ECO:0007669"/>
    <property type="project" value="UniProtKB-KW"/>
</dbReference>
<keyword evidence="3" id="KW-0732">Signal</keyword>
<dbReference type="Proteomes" id="UP000756346">
    <property type="component" value="Unassembled WGS sequence"/>
</dbReference>
<evidence type="ECO:0000313" key="8">
    <source>
        <dbReference type="Proteomes" id="UP000756346"/>
    </source>
</evidence>
<keyword evidence="4 7" id="KW-0378">Hydrolase</keyword>
<proteinExistence type="predicted"/>
<gene>
    <name evidence="7" type="ORF">B0I36DRAFT_340017</name>
</gene>
<dbReference type="InterPro" id="IPR056304">
    <property type="entry name" value="Lip-like_C"/>
</dbReference>
<dbReference type="GeneID" id="70185463"/>
<organism evidence="7 8">
    <name type="scientific">Microdochium trichocladiopsis</name>
    <dbReference type="NCBI Taxonomy" id="1682393"/>
    <lineage>
        <taxon>Eukaryota</taxon>
        <taxon>Fungi</taxon>
        <taxon>Dikarya</taxon>
        <taxon>Ascomycota</taxon>
        <taxon>Pezizomycotina</taxon>
        <taxon>Sordariomycetes</taxon>
        <taxon>Xylariomycetidae</taxon>
        <taxon>Xylariales</taxon>
        <taxon>Microdochiaceae</taxon>
        <taxon>Microdochium</taxon>
    </lineage>
</organism>
<name>A0A9P8XR71_9PEZI</name>
<dbReference type="GO" id="GO:0006629">
    <property type="term" value="P:lipid metabolic process"/>
    <property type="evidence" value="ECO:0007669"/>
    <property type="project" value="UniProtKB-KW"/>
</dbReference>
<evidence type="ECO:0000256" key="3">
    <source>
        <dbReference type="ARBA" id="ARBA00022729"/>
    </source>
</evidence>
<dbReference type="PANTHER" id="PTHR34043">
    <property type="entry name" value="ALPHA/BETA-HYDROLASES SUPERFAMILY PROTEIN"/>
    <property type="match status" value="1"/>
</dbReference>
<dbReference type="SUPFAM" id="SSF53474">
    <property type="entry name" value="alpha/beta-Hydrolases"/>
    <property type="match status" value="1"/>
</dbReference>
<dbReference type="Pfam" id="PF24708">
    <property type="entry name" value="Lip_C"/>
    <property type="match status" value="1"/>
</dbReference>
<comment type="caution">
    <text evidence="7">The sequence shown here is derived from an EMBL/GenBank/DDBJ whole genome shotgun (WGS) entry which is preliminary data.</text>
</comment>
<evidence type="ECO:0000256" key="4">
    <source>
        <dbReference type="ARBA" id="ARBA00022801"/>
    </source>
</evidence>